<sequence>MAHLSPVLMQATPLVVERGSGSYLFDQTGRAYLDFTAGIGVTSTGHCHPKVVAAAQRQVGRLIHGQYGIVKHDQLLALMERLQSFMPAGLDTFFFANSGAEAVEASVRLARNATGRQNIVVFQGSFHGRTLGAAALTTSGARYRSAGSGALPPGVVVAPFPSPFRYGWDLESTNRFCIRELDHVFATLTFPSDTAAILIEPVQGEAGYQPASAVFFRALRKRADEHGIVLIVDEVQAGIGRTGRFWSHEHFDVHPDIVVFAKGIASGFPLSGIAASKDLMSGALPGSQGGTFSANAVACAAAIATLDVIESESLIENAREMGQMLRDGLERIAARYPGIGEVRGIGLMQACELTREDGSPDTDTAKAVVAAALKRGLIMLTCGPYGNIVRMIPALTVSAKEIGIALDTWNAVANEVLARD</sequence>
<dbReference type="PATRIC" id="fig|908627.4.peg.8488"/>
<dbReference type="EMBL" id="AEJF01000230">
    <property type="protein sequence ID" value="KLU21044.1"/>
    <property type="molecule type" value="Genomic_DNA"/>
</dbReference>
<comment type="caution">
    <text evidence="7">The sequence shown here is derived from an EMBL/GenBank/DDBJ whole genome shotgun (WGS) entry which is preliminary data.</text>
</comment>
<evidence type="ECO:0000313" key="8">
    <source>
        <dbReference type="Proteomes" id="UP000035963"/>
    </source>
</evidence>
<dbReference type="InterPro" id="IPR005814">
    <property type="entry name" value="Aminotrans_3"/>
</dbReference>
<dbReference type="InterPro" id="IPR015424">
    <property type="entry name" value="PyrdxlP-dep_Trfase"/>
</dbReference>
<dbReference type="AlphaFoldDB" id="A0A0J1CKG2"/>
<evidence type="ECO:0000256" key="5">
    <source>
        <dbReference type="ARBA" id="ARBA00022898"/>
    </source>
</evidence>
<proteinExistence type="inferred from homology"/>
<dbReference type="PIRSF" id="PIRSF000521">
    <property type="entry name" value="Transaminase_4ab_Lys_Orn"/>
    <property type="match status" value="1"/>
</dbReference>
<dbReference type="RefSeq" id="WP_047897355.1">
    <property type="nucleotide sequence ID" value="NZ_AEJF01000230.1"/>
</dbReference>
<evidence type="ECO:0000313" key="7">
    <source>
        <dbReference type="EMBL" id="KLU21044.1"/>
    </source>
</evidence>
<accession>A0A0J1CKG2</accession>
<reference evidence="7 8" key="1">
    <citation type="journal article" date="2015" name="Genome Announc.">
        <title>Draft Genome Sequence of Burkholderia sp. Strain PML1(12), an Ectomycorrhizosphere-Inhabiting Bacterium with Effective Mineral-Weathering Ability.</title>
        <authorList>
            <person name="Uroz S."/>
            <person name="Oger P."/>
        </authorList>
    </citation>
    <scope>NUCLEOTIDE SEQUENCE [LARGE SCALE GENOMIC DNA]</scope>
    <source>
        <strain evidence="8">PML1(12)</strain>
    </source>
</reference>
<dbReference type="GO" id="GO:0008483">
    <property type="term" value="F:transaminase activity"/>
    <property type="evidence" value="ECO:0007669"/>
    <property type="project" value="UniProtKB-KW"/>
</dbReference>
<dbReference type="GO" id="GO:0042802">
    <property type="term" value="F:identical protein binding"/>
    <property type="evidence" value="ECO:0007669"/>
    <property type="project" value="TreeGrafter"/>
</dbReference>
<dbReference type="SUPFAM" id="SSF53383">
    <property type="entry name" value="PLP-dependent transferases"/>
    <property type="match status" value="1"/>
</dbReference>
<evidence type="ECO:0000256" key="1">
    <source>
        <dbReference type="ARBA" id="ARBA00001933"/>
    </source>
</evidence>
<dbReference type="InterPro" id="IPR015422">
    <property type="entry name" value="PyrdxlP-dep_Trfase_small"/>
</dbReference>
<dbReference type="InterPro" id="IPR050103">
    <property type="entry name" value="Class-III_PLP-dep_AT"/>
</dbReference>
<evidence type="ECO:0000256" key="6">
    <source>
        <dbReference type="RuleBase" id="RU003560"/>
    </source>
</evidence>
<keyword evidence="5 6" id="KW-0663">Pyridoxal phosphate</keyword>
<comment type="similarity">
    <text evidence="2 6">Belongs to the class-III pyridoxal-phosphate-dependent aminotransferase family.</text>
</comment>
<dbReference type="PANTHER" id="PTHR11986">
    <property type="entry name" value="AMINOTRANSFERASE CLASS III"/>
    <property type="match status" value="1"/>
</dbReference>
<dbReference type="Proteomes" id="UP000035963">
    <property type="component" value="Unassembled WGS sequence"/>
</dbReference>
<dbReference type="Gene3D" id="3.40.640.10">
    <property type="entry name" value="Type I PLP-dependent aspartate aminotransferase-like (Major domain)"/>
    <property type="match status" value="1"/>
</dbReference>
<keyword evidence="8" id="KW-1185">Reference proteome</keyword>
<keyword evidence="3 7" id="KW-0032">Aminotransferase</keyword>
<dbReference type="Gene3D" id="3.90.1150.10">
    <property type="entry name" value="Aspartate Aminotransferase, domain 1"/>
    <property type="match status" value="1"/>
</dbReference>
<dbReference type="Pfam" id="PF00202">
    <property type="entry name" value="Aminotran_3"/>
    <property type="match status" value="1"/>
</dbReference>
<dbReference type="FunFam" id="3.40.640.10:FF:000013">
    <property type="entry name" value="4-aminobutyrate aminotransferase"/>
    <property type="match status" value="1"/>
</dbReference>
<dbReference type="GO" id="GO:0030170">
    <property type="term" value="F:pyridoxal phosphate binding"/>
    <property type="evidence" value="ECO:0007669"/>
    <property type="project" value="InterPro"/>
</dbReference>
<keyword evidence="4 7" id="KW-0808">Transferase</keyword>
<dbReference type="OrthoDB" id="3398487at2"/>
<evidence type="ECO:0000256" key="3">
    <source>
        <dbReference type="ARBA" id="ARBA00022576"/>
    </source>
</evidence>
<evidence type="ECO:0000256" key="2">
    <source>
        <dbReference type="ARBA" id="ARBA00008954"/>
    </source>
</evidence>
<protein>
    <submittedName>
        <fullName evidence="7">4-aminobutyrate aminotransferase</fullName>
    </submittedName>
</protein>
<gene>
    <name evidence="7" type="ORF">EOS_37875</name>
</gene>
<comment type="cofactor">
    <cofactor evidence="1">
        <name>pyridoxal 5'-phosphate</name>
        <dbReference type="ChEBI" id="CHEBI:597326"/>
    </cofactor>
</comment>
<dbReference type="PROSITE" id="PS00600">
    <property type="entry name" value="AA_TRANSFER_CLASS_3"/>
    <property type="match status" value="1"/>
</dbReference>
<dbReference type="InterPro" id="IPR049704">
    <property type="entry name" value="Aminotrans_3_PPA_site"/>
</dbReference>
<organism evidence="7 8">
    <name type="scientific">Caballeronia mineralivorans PML1(12)</name>
    <dbReference type="NCBI Taxonomy" id="908627"/>
    <lineage>
        <taxon>Bacteria</taxon>
        <taxon>Pseudomonadati</taxon>
        <taxon>Pseudomonadota</taxon>
        <taxon>Betaproteobacteria</taxon>
        <taxon>Burkholderiales</taxon>
        <taxon>Burkholderiaceae</taxon>
        <taxon>Caballeronia</taxon>
    </lineage>
</organism>
<name>A0A0J1CKG2_9BURK</name>
<evidence type="ECO:0000256" key="4">
    <source>
        <dbReference type="ARBA" id="ARBA00022679"/>
    </source>
</evidence>
<dbReference type="CDD" id="cd00610">
    <property type="entry name" value="OAT_like"/>
    <property type="match status" value="1"/>
</dbReference>
<dbReference type="InterPro" id="IPR015421">
    <property type="entry name" value="PyrdxlP-dep_Trfase_major"/>
</dbReference>